<keyword evidence="3" id="KW-0677">Repeat</keyword>
<sequence length="580" mass="66668">MEHIKKKMQAMKLDKENALDDMYEGSYGDYLQLCYASQKAGRKHLLDQLGPRLEPEGEDQPTKPEEKIRLDSRRKYQPEDPLFSDYGSDLDEEDEYLKRRGDLSAVDEKTAMSEAISAVHLNSATIIKMAIIGAELQNIVKKSVIKAEAEVSALQKRIRQLEDELESTETRLTEATAKLEEASKAADESDRTLHRFSHQNGVKASSMTHFDVSIQTVLLMCPHSNFQSDSFTPFNRFTYECLHYTLGIALTKWTLVVYPEKRLVLICIPSRRTLETRQNLEDDRIVRLTNLVRNTTVAATEAKNKYEEVDFNSTVKIIPKSKEMFFWAGRKVLENRTIADEERINQLEEQLKESTFMAEDADRKYDEAARKLTITEVELERAESRLEAAESRMRELQSIVHDTAGRLKSLEHQELQCLCPLSFLLLSKITELEEELRIVGNNVKSLEISEQEAAQREEAYEENIRDLTERLKAATKQRKQYESRLAELTTKLTEAEDRAQESERLVNTLQADADRLEGNSLLNYRNPLLHAERRAKEASQLEAVRQSDLCKLEDELVAEKEKYKALSEELDSTYAELTGN</sequence>
<comment type="similarity">
    <text evidence="2">Belongs to the tropomyosin family.</text>
</comment>
<evidence type="ECO:0000313" key="8">
    <source>
        <dbReference type="Proteomes" id="UP000316759"/>
    </source>
</evidence>
<evidence type="ECO:0000256" key="1">
    <source>
        <dbReference type="ARBA" id="ARBA00002987"/>
    </source>
</evidence>
<evidence type="ECO:0000256" key="4">
    <source>
        <dbReference type="ARBA" id="ARBA00023054"/>
    </source>
</evidence>
<comment type="caution">
    <text evidence="7">The sequence shown here is derived from an EMBL/GenBank/DDBJ whole genome shotgun (WGS) entry which is preliminary data.</text>
</comment>
<dbReference type="PRINTS" id="PR00194">
    <property type="entry name" value="TROPOMYOSIN"/>
</dbReference>
<name>A0A504YQ43_FASGI</name>
<feature type="region of interest" description="Disordered" evidence="6">
    <location>
        <begin position="51"/>
        <end position="89"/>
    </location>
</feature>
<dbReference type="Pfam" id="PF00261">
    <property type="entry name" value="Tropomyosin"/>
    <property type="match status" value="3"/>
</dbReference>
<dbReference type="EMBL" id="SUNJ01009935">
    <property type="protein sequence ID" value="TPP60028.1"/>
    <property type="molecule type" value="Genomic_DNA"/>
</dbReference>
<dbReference type="SUPFAM" id="SSF57997">
    <property type="entry name" value="Tropomyosin"/>
    <property type="match status" value="4"/>
</dbReference>
<feature type="compositionally biased region" description="Basic and acidic residues" evidence="6">
    <location>
        <begin position="60"/>
        <end position="78"/>
    </location>
</feature>
<dbReference type="AlphaFoldDB" id="A0A504YQ43"/>
<dbReference type="Gene3D" id="1.20.5.170">
    <property type="match status" value="5"/>
</dbReference>
<dbReference type="InterPro" id="IPR000533">
    <property type="entry name" value="Tropomyosin"/>
</dbReference>
<dbReference type="STRING" id="46835.A0A504YQ43"/>
<dbReference type="OrthoDB" id="128924at2759"/>
<evidence type="ECO:0000256" key="2">
    <source>
        <dbReference type="ARBA" id="ARBA00009036"/>
    </source>
</evidence>
<comment type="function">
    <text evidence="1">Tropomyosin, in association with the troponin complex, plays a central role in the calcium dependent regulation of muscle contraction.</text>
</comment>
<accession>A0A504YQ43</accession>
<dbReference type="Proteomes" id="UP000316759">
    <property type="component" value="Unassembled WGS sequence"/>
</dbReference>
<evidence type="ECO:0000313" key="7">
    <source>
        <dbReference type="EMBL" id="TPP60028.1"/>
    </source>
</evidence>
<evidence type="ECO:0000256" key="6">
    <source>
        <dbReference type="SAM" id="MobiDB-lite"/>
    </source>
</evidence>
<dbReference type="PANTHER" id="PTHR19269">
    <property type="entry name" value="TROPOMYOSIN"/>
    <property type="match status" value="1"/>
</dbReference>
<dbReference type="Gene3D" id="1.20.5.340">
    <property type="match status" value="1"/>
</dbReference>
<evidence type="ECO:0000256" key="3">
    <source>
        <dbReference type="ARBA" id="ARBA00022737"/>
    </source>
</evidence>
<feature type="coiled-coil region" evidence="5">
    <location>
        <begin position="330"/>
        <end position="399"/>
    </location>
</feature>
<reference evidence="7 8" key="1">
    <citation type="submission" date="2019-04" db="EMBL/GenBank/DDBJ databases">
        <title>Annotation for the trematode Fasciola gigantica.</title>
        <authorList>
            <person name="Choi Y.-J."/>
        </authorList>
    </citation>
    <scope>NUCLEOTIDE SEQUENCE [LARGE SCALE GENOMIC DNA]</scope>
    <source>
        <strain evidence="7">Uganda_cow_1</strain>
    </source>
</reference>
<organism evidence="7 8">
    <name type="scientific">Fasciola gigantica</name>
    <name type="common">Giant liver fluke</name>
    <dbReference type="NCBI Taxonomy" id="46835"/>
    <lineage>
        <taxon>Eukaryota</taxon>
        <taxon>Metazoa</taxon>
        <taxon>Spiralia</taxon>
        <taxon>Lophotrochozoa</taxon>
        <taxon>Platyhelminthes</taxon>
        <taxon>Trematoda</taxon>
        <taxon>Digenea</taxon>
        <taxon>Plagiorchiida</taxon>
        <taxon>Echinostomata</taxon>
        <taxon>Echinostomatoidea</taxon>
        <taxon>Fasciolidae</taxon>
        <taxon>Fasciola</taxon>
    </lineage>
</organism>
<protein>
    <submittedName>
        <fullName evidence="7">Tropomyosin</fullName>
    </submittedName>
</protein>
<gene>
    <name evidence="7" type="ORF">FGIG_04328</name>
</gene>
<evidence type="ECO:0000256" key="5">
    <source>
        <dbReference type="SAM" id="Coils"/>
    </source>
</evidence>
<feature type="coiled-coil region" evidence="5">
    <location>
        <begin position="144"/>
        <end position="192"/>
    </location>
</feature>
<proteinExistence type="inferred from homology"/>
<keyword evidence="4 5" id="KW-0175">Coiled coil</keyword>
<feature type="coiled-coil region" evidence="5">
    <location>
        <begin position="429"/>
        <end position="519"/>
    </location>
</feature>
<keyword evidence="8" id="KW-1185">Reference proteome</keyword>